<dbReference type="AlphaFoldDB" id="A0A562LB12"/>
<organism evidence="2 3">
    <name type="scientific">Luteimonas cucumeris</name>
    <dbReference type="NCBI Taxonomy" id="985012"/>
    <lineage>
        <taxon>Bacteria</taxon>
        <taxon>Pseudomonadati</taxon>
        <taxon>Pseudomonadota</taxon>
        <taxon>Gammaproteobacteria</taxon>
        <taxon>Lysobacterales</taxon>
        <taxon>Lysobacteraceae</taxon>
        <taxon>Luteimonas</taxon>
    </lineage>
</organism>
<dbReference type="EMBL" id="VLKN01000002">
    <property type="protein sequence ID" value="TWI04821.1"/>
    <property type="molecule type" value="Genomic_DNA"/>
</dbReference>
<dbReference type="Proteomes" id="UP000315167">
    <property type="component" value="Unassembled WGS sequence"/>
</dbReference>
<gene>
    <name evidence="2" type="ORF">IP90_00959</name>
</gene>
<protein>
    <submittedName>
        <fullName evidence="2">Uncharacterized protein</fullName>
    </submittedName>
</protein>
<name>A0A562LB12_9GAMM</name>
<keyword evidence="3" id="KW-1185">Reference proteome</keyword>
<keyword evidence="1" id="KW-0812">Transmembrane</keyword>
<reference evidence="2 3" key="1">
    <citation type="journal article" date="2015" name="Stand. Genomic Sci.">
        <title>Genomic Encyclopedia of Bacterial and Archaeal Type Strains, Phase III: the genomes of soil and plant-associated and newly described type strains.</title>
        <authorList>
            <person name="Whitman W.B."/>
            <person name="Woyke T."/>
            <person name="Klenk H.P."/>
            <person name="Zhou Y."/>
            <person name="Lilburn T.G."/>
            <person name="Beck B.J."/>
            <person name="De Vos P."/>
            <person name="Vandamme P."/>
            <person name="Eisen J.A."/>
            <person name="Garrity G."/>
            <person name="Hugenholtz P."/>
            <person name="Kyrpides N.C."/>
        </authorList>
    </citation>
    <scope>NUCLEOTIDE SEQUENCE [LARGE SCALE GENOMIC DNA]</scope>
    <source>
        <strain evidence="2 3">CGMCC 1.10821</strain>
    </source>
</reference>
<feature type="transmembrane region" description="Helical" evidence="1">
    <location>
        <begin position="38"/>
        <end position="60"/>
    </location>
</feature>
<evidence type="ECO:0000256" key="1">
    <source>
        <dbReference type="SAM" id="Phobius"/>
    </source>
</evidence>
<keyword evidence="1" id="KW-1133">Transmembrane helix</keyword>
<evidence type="ECO:0000313" key="2">
    <source>
        <dbReference type="EMBL" id="TWI04821.1"/>
    </source>
</evidence>
<accession>A0A562LB12</accession>
<sequence length="63" mass="6417">MMAAIVFFLVVGAFAVLFAALGGLFWISTKVEAASGPVWGFATFVVPLVIAVAAMIASTVPNG</sequence>
<keyword evidence="1" id="KW-0472">Membrane</keyword>
<evidence type="ECO:0000313" key="3">
    <source>
        <dbReference type="Proteomes" id="UP000315167"/>
    </source>
</evidence>
<proteinExistence type="predicted"/>
<comment type="caution">
    <text evidence="2">The sequence shown here is derived from an EMBL/GenBank/DDBJ whole genome shotgun (WGS) entry which is preliminary data.</text>
</comment>